<dbReference type="EMBL" id="CAWYQH010000152">
    <property type="protein sequence ID" value="CAK8696112.1"/>
    <property type="molecule type" value="Genomic_DNA"/>
</dbReference>
<comment type="caution">
    <text evidence="1">The sequence shown here is derived from an EMBL/GenBank/DDBJ whole genome shotgun (WGS) entry which is preliminary data.</text>
</comment>
<evidence type="ECO:0008006" key="3">
    <source>
        <dbReference type="Google" id="ProtNLM"/>
    </source>
</evidence>
<reference evidence="1 2" key="1">
    <citation type="submission" date="2024-02" db="EMBL/GenBank/DDBJ databases">
        <authorList>
            <person name="Daric V."/>
            <person name="Darras S."/>
        </authorList>
    </citation>
    <scope>NUCLEOTIDE SEQUENCE [LARGE SCALE GENOMIC DNA]</scope>
</reference>
<evidence type="ECO:0000313" key="1">
    <source>
        <dbReference type="EMBL" id="CAK8696112.1"/>
    </source>
</evidence>
<dbReference type="Proteomes" id="UP001642483">
    <property type="component" value="Unassembled WGS sequence"/>
</dbReference>
<organism evidence="1 2">
    <name type="scientific">Clavelina lepadiformis</name>
    <name type="common">Light-bulb sea squirt</name>
    <name type="synonym">Ascidia lepadiformis</name>
    <dbReference type="NCBI Taxonomy" id="159417"/>
    <lineage>
        <taxon>Eukaryota</taxon>
        <taxon>Metazoa</taxon>
        <taxon>Chordata</taxon>
        <taxon>Tunicata</taxon>
        <taxon>Ascidiacea</taxon>
        <taxon>Aplousobranchia</taxon>
        <taxon>Clavelinidae</taxon>
        <taxon>Clavelina</taxon>
    </lineage>
</organism>
<evidence type="ECO:0000313" key="2">
    <source>
        <dbReference type="Proteomes" id="UP001642483"/>
    </source>
</evidence>
<accession>A0ABP0GWJ8</accession>
<protein>
    <recommendedName>
        <fullName evidence="3">Secreted protein</fullName>
    </recommendedName>
</protein>
<name>A0ABP0GWJ8_CLALP</name>
<proteinExistence type="predicted"/>
<keyword evidence="2" id="KW-1185">Reference proteome</keyword>
<sequence length="100" mass="11437">MAIILFKLCVLGFVCNYITILLCYFGCGKSYIKKNNIKIFKNPSIQHSISEEYLLLFFLLHVSIRVTCDDCTNLTGENKQMLYSQGLQDAKTNIPTSKLF</sequence>
<gene>
    <name evidence="1" type="ORF">CVLEPA_LOCUS29298</name>
</gene>